<keyword evidence="3" id="KW-1185">Reference proteome</keyword>
<name>A0A0H4VVY0_9SPHN</name>
<organism evidence="2 3">
    <name type="scientific">Aurantiacibacter atlanticus</name>
    <dbReference type="NCBI Taxonomy" id="1648404"/>
    <lineage>
        <taxon>Bacteria</taxon>
        <taxon>Pseudomonadati</taxon>
        <taxon>Pseudomonadota</taxon>
        <taxon>Alphaproteobacteria</taxon>
        <taxon>Sphingomonadales</taxon>
        <taxon>Erythrobacteraceae</taxon>
        <taxon>Aurantiacibacter</taxon>
    </lineage>
</organism>
<protein>
    <submittedName>
        <fullName evidence="2">Uncharacterized protein</fullName>
    </submittedName>
</protein>
<gene>
    <name evidence="2" type="ORF">CP97_02730</name>
</gene>
<sequence length="155" mass="16572">MPALVALPPPATAFAQEAYGPQEEYEGDEDTPNPLDDSKPCETQAQEDGVILVCRELTDSEQYLSPLPQKTQSDRVILPGLTDPPCWVSNPGGGLCIRVGYAPEPVLIIDVTAFPEALSEEETTLIHKADAAADRDQPATGTRVAIDISEDEASP</sequence>
<dbReference type="PATRIC" id="fig|1648404.4.peg.577"/>
<dbReference type="Proteomes" id="UP000059113">
    <property type="component" value="Chromosome"/>
</dbReference>
<dbReference type="KEGG" id="ery:CP97_02730"/>
<dbReference type="EMBL" id="CP011310">
    <property type="protein sequence ID" value="AKQ41188.1"/>
    <property type="molecule type" value="Genomic_DNA"/>
</dbReference>
<feature type="region of interest" description="Disordered" evidence="1">
    <location>
        <begin position="129"/>
        <end position="155"/>
    </location>
</feature>
<evidence type="ECO:0000256" key="1">
    <source>
        <dbReference type="SAM" id="MobiDB-lite"/>
    </source>
</evidence>
<feature type="region of interest" description="Disordered" evidence="1">
    <location>
        <begin position="1"/>
        <end position="43"/>
    </location>
</feature>
<evidence type="ECO:0000313" key="2">
    <source>
        <dbReference type="EMBL" id="AKQ41188.1"/>
    </source>
</evidence>
<reference evidence="2 3" key="1">
    <citation type="journal article" date="2015" name="Int. J. Syst. Evol. Microbiol.">
        <title>Erythrobacter atlanticus sp. nov., a bacterium from ocean sediment able to degrade polycyclic aromatic hydrocarbons.</title>
        <authorList>
            <person name="Zhuang L."/>
            <person name="Liu Y."/>
            <person name="Wang L."/>
            <person name="Wang W."/>
            <person name="Shao Z."/>
        </authorList>
    </citation>
    <scope>NUCLEOTIDE SEQUENCE [LARGE SCALE GENOMIC DNA]</scope>
    <source>
        <strain evidence="3">s21-N3</strain>
    </source>
</reference>
<accession>A0A0H4VVY0</accession>
<proteinExistence type="predicted"/>
<reference evidence="3" key="2">
    <citation type="submission" date="2015-04" db="EMBL/GenBank/DDBJ databases">
        <title>The complete genome sequence of Erythrobacter sp. s21-N3.</title>
        <authorList>
            <person name="Zhuang L."/>
            <person name="Liu Y."/>
            <person name="Shao Z."/>
        </authorList>
    </citation>
    <scope>NUCLEOTIDE SEQUENCE [LARGE SCALE GENOMIC DNA]</scope>
    <source>
        <strain evidence="3">s21-N3</strain>
    </source>
</reference>
<dbReference type="AlphaFoldDB" id="A0A0H4VVY0"/>
<evidence type="ECO:0000313" key="3">
    <source>
        <dbReference type="Proteomes" id="UP000059113"/>
    </source>
</evidence>
<dbReference type="STRING" id="1648404.CP97_02730"/>